<dbReference type="EMBL" id="JAPFFM010000003">
    <property type="protein sequence ID" value="KAJ6768581.1"/>
    <property type="molecule type" value="Genomic_DNA"/>
</dbReference>
<sequence length="99" mass="10885">MASFINIRSAVIELIDGERELEHLRCMGGRDGGTETPKVKGKWEDQLIYKRRVAMDRVNPPNHIKGSEAGRVRLISLNISTNLTLLALIISSATVTVAA</sequence>
<keyword evidence="2" id="KW-1185">Reference proteome</keyword>
<reference evidence="1" key="2">
    <citation type="journal article" date="2023" name="Int. J. Mol. Sci.">
        <title>De Novo Assembly and Annotation of 11 Diverse Shrub Willow (Salix) Genomes Reveals Novel Gene Organization in Sex-Linked Regions.</title>
        <authorList>
            <person name="Hyden B."/>
            <person name="Feng K."/>
            <person name="Yates T.B."/>
            <person name="Jawdy S."/>
            <person name="Cereghino C."/>
            <person name="Smart L.B."/>
            <person name="Muchero W."/>
        </authorList>
    </citation>
    <scope>NUCLEOTIDE SEQUENCE</scope>
    <source>
        <tissue evidence="1">Shoot tip</tissue>
    </source>
</reference>
<organism evidence="1 2">
    <name type="scientific">Salix koriyanagi</name>
    <dbReference type="NCBI Taxonomy" id="2511006"/>
    <lineage>
        <taxon>Eukaryota</taxon>
        <taxon>Viridiplantae</taxon>
        <taxon>Streptophyta</taxon>
        <taxon>Embryophyta</taxon>
        <taxon>Tracheophyta</taxon>
        <taxon>Spermatophyta</taxon>
        <taxon>Magnoliopsida</taxon>
        <taxon>eudicotyledons</taxon>
        <taxon>Gunneridae</taxon>
        <taxon>Pentapetalae</taxon>
        <taxon>rosids</taxon>
        <taxon>fabids</taxon>
        <taxon>Malpighiales</taxon>
        <taxon>Salicaceae</taxon>
        <taxon>Saliceae</taxon>
        <taxon>Salix</taxon>
    </lineage>
</organism>
<accession>A0A9Q1AEX3</accession>
<comment type="caution">
    <text evidence="1">The sequence shown here is derived from an EMBL/GenBank/DDBJ whole genome shotgun (WGS) entry which is preliminary data.</text>
</comment>
<reference evidence="1" key="1">
    <citation type="submission" date="2022-11" db="EMBL/GenBank/DDBJ databases">
        <authorList>
            <person name="Hyden B.L."/>
            <person name="Feng K."/>
            <person name="Yates T."/>
            <person name="Jawdy S."/>
            <person name="Smart L.B."/>
            <person name="Muchero W."/>
        </authorList>
    </citation>
    <scope>NUCLEOTIDE SEQUENCE</scope>
    <source>
        <tissue evidence="1">Shoot tip</tissue>
    </source>
</reference>
<evidence type="ECO:0000313" key="2">
    <source>
        <dbReference type="Proteomes" id="UP001151752"/>
    </source>
</evidence>
<gene>
    <name evidence="1" type="ORF">OIU74_022277</name>
</gene>
<name>A0A9Q1AEX3_9ROSI</name>
<dbReference type="Proteomes" id="UP001151752">
    <property type="component" value="Chromosome 8"/>
</dbReference>
<proteinExistence type="predicted"/>
<evidence type="ECO:0000313" key="1">
    <source>
        <dbReference type="EMBL" id="KAJ6768581.1"/>
    </source>
</evidence>
<dbReference type="AlphaFoldDB" id="A0A9Q1AEX3"/>
<protein>
    <submittedName>
        <fullName evidence="1">Uncharacterized protein</fullName>
    </submittedName>
</protein>